<dbReference type="AlphaFoldDB" id="A0A8J5LLS9"/>
<reference evidence="1 2" key="1">
    <citation type="submission" date="2020-08" db="EMBL/GenBank/DDBJ databases">
        <title>Plant Genome Project.</title>
        <authorList>
            <person name="Zhang R.-G."/>
        </authorList>
    </citation>
    <scope>NUCLEOTIDE SEQUENCE [LARGE SCALE GENOMIC DNA]</scope>
    <source>
        <tissue evidence="1">Rhizome</tissue>
    </source>
</reference>
<keyword evidence="2" id="KW-1185">Reference proteome</keyword>
<sequence length="234" mass="27045">MPHSALNPSTPTLALVARRRSWLPSLELRPSIFRRAELHRGHHSWAISAIDAAAHRTSVECNMKEGREVFDWFSCRCFWLFFLLGMFRLASMEMLFDCSSCRVLSAFGWKRILRYTLLEDFTDICLAGLILDSSFPLGMKFWVQLMILVEIWVWILHVVPLDTISLLCDVDFGGFSWLEWCFSSSFGSRFLDCSFKRIDGFWLLCCGSIDRIAHDDYITGEDVSLDTTEGLWTE</sequence>
<evidence type="ECO:0000313" key="2">
    <source>
        <dbReference type="Proteomes" id="UP000734854"/>
    </source>
</evidence>
<organism evidence="1 2">
    <name type="scientific">Zingiber officinale</name>
    <name type="common">Ginger</name>
    <name type="synonym">Amomum zingiber</name>
    <dbReference type="NCBI Taxonomy" id="94328"/>
    <lineage>
        <taxon>Eukaryota</taxon>
        <taxon>Viridiplantae</taxon>
        <taxon>Streptophyta</taxon>
        <taxon>Embryophyta</taxon>
        <taxon>Tracheophyta</taxon>
        <taxon>Spermatophyta</taxon>
        <taxon>Magnoliopsida</taxon>
        <taxon>Liliopsida</taxon>
        <taxon>Zingiberales</taxon>
        <taxon>Zingiberaceae</taxon>
        <taxon>Zingiber</taxon>
    </lineage>
</organism>
<name>A0A8J5LLS9_ZINOF</name>
<comment type="caution">
    <text evidence="1">The sequence shown here is derived from an EMBL/GenBank/DDBJ whole genome shotgun (WGS) entry which is preliminary data.</text>
</comment>
<dbReference type="Proteomes" id="UP000734854">
    <property type="component" value="Unassembled WGS sequence"/>
</dbReference>
<gene>
    <name evidence="1" type="ORF">ZIOFF_021096</name>
</gene>
<dbReference type="EMBL" id="JACMSC010000006">
    <property type="protein sequence ID" value="KAG6517699.1"/>
    <property type="molecule type" value="Genomic_DNA"/>
</dbReference>
<protein>
    <submittedName>
        <fullName evidence="1">Uncharacterized protein</fullName>
    </submittedName>
</protein>
<proteinExistence type="predicted"/>
<evidence type="ECO:0000313" key="1">
    <source>
        <dbReference type="EMBL" id="KAG6517699.1"/>
    </source>
</evidence>
<accession>A0A8J5LLS9</accession>